<dbReference type="Gene3D" id="3.40.710.10">
    <property type="entry name" value="DD-peptidase/beta-lactamase superfamily"/>
    <property type="match status" value="1"/>
</dbReference>
<protein>
    <recommendedName>
        <fullName evidence="8">Penicillin-binding protein transpeptidase domain-containing protein</fullName>
    </recommendedName>
</protein>
<dbReference type="SUPFAM" id="SSF56601">
    <property type="entry name" value="beta-lactamase/transpeptidase-like"/>
    <property type="match status" value="1"/>
</dbReference>
<dbReference type="InterPro" id="IPR001460">
    <property type="entry name" value="PCN-bd_Tpept"/>
</dbReference>
<dbReference type="Pfam" id="PF00905">
    <property type="entry name" value="Transpeptidase"/>
    <property type="match status" value="1"/>
</dbReference>
<evidence type="ECO:0000256" key="1">
    <source>
        <dbReference type="ARBA" id="ARBA00004370"/>
    </source>
</evidence>
<feature type="domain" description="Penicillin-binding protein dimerisation" evidence="5">
    <location>
        <begin position="59"/>
        <end position="215"/>
    </location>
</feature>
<proteinExistence type="predicted"/>
<feature type="transmembrane region" description="Helical" evidence="3">
    <location>
        <begin position="12"/>
        <end position="32"/>
    </location>
</feature>
<dbReference type="PANTHER" id="PTHR30627:SF1">
    <property type="entry name" value="PEPTIDOGLYCAN D,D-TRANSPEPTIDASE FTSI"/>
    <property type="match status" value="1"/>
</dbReference>
<evidence type="ECO:0000259" key="4">
    <source>
        <dbReference type="Pfam" id="PF00905"/>
    </source>
</evidence>
<gene>
    <name evidence="6" type="ORF">AUJ29_01395</name>
</gene>
<evidence type="ECO:0000313" key="7">
    <source>
        <dbReference type="Proteomes" id="UP000182465"/>
    </source>
</evidence>
<dbReference type="InterPro" id="IPR036138">
    <property type="entry name" value="PBP_dimer_sf"/>
</dbReference>
<dbReference type="Gene3D" id="3.90.1310.10">
    <property type="entry name" value="Penicillin-binding protein 2a (Domain 2)"/>
    <property type="match status" value="1"/>
</dbReference>
<feature type="domain" description="Penicillin-binding protein transpeptidase" evidence="4">
    <location>
        <begin position="260"/>
        <end position="565"/>
    </location>
</feature>
<keyword evidence="3" id="KW-0812">Transmembrane</keyword>
<dbReference type="GO" id="GO:0005886">
    <property type="term" value="C:plasma membrane"/>
    <property type="evidence" value="ECO:0007669"/>
    <property type="project" value="TreeGrafter"/>
</dbReference>
<dbReference type="GO" id="GO:0008658">
    <property type="term" value="F:penicillin binding"/>
    <property type="evidence" value="ECO:0007669"/>
    <property type="project" value="InterPro"/>
</dbReference>
<evidence type="ECO:0000259" key="5">
    <source>
        <dbReference type="Pfam" id="PF03717"/>
    </source>
</evidence>
<dbReference type="AlphaFoldDB" id="A0A1J4U464"/>
<dbReference type="SUPFAM" id="SSF56519">
    <property type="entry name" value="Penicillin binding protein dimerisation domain"/>
    <property type="match status" value="1"/>
</dbReference>
<sequence>MIRLQKKFSNDRVGLLLVVFFIIAFVIAARLFQLQIIRGDYYSVLASGQYRLDREILQSRGEIYIYDGDNGNLSPLAINRKLSLVYAVPSEIKNPEYTADILAGILEPKEEFGYELVGKIFDKIKKENDPYEPIWHRANDDQAAAIKAENLIGIYFSPEWERYYPLKEAGAHVSGFLGHSTYKREGQYGIEGYFEDELAGESGKLLGAKDVSGIMITIDEEDVKDAEDGDDIILTIDKVVQNKAYEIIAGATYDYEAENGSIIVIDPMSGKIKAMASFPSFDPNSYENAGSIESFRNLSVSETYEPGSIFKVITMAIGLDAGAVEVDDTYFDEGFVKFGQDTISNAGNKKFGQVNMTQILENSINTGAIHVALLVGSDKFSSYLEDFGFGDIFGSQFFGEAGGDISSLQKNGEIYLATAAYGQGITVTPLQVVSAMSTIVNNGKFVYPRLVDYIKRINGEIHYINSDKSGKRIIDEKTARLVKAMLVSVVKNGHAKKAQVPGYYIGGKTGTAEIADRLAGGYSNDTNHSFVGFGPLENTRFVIFVKLSKPKKGIYAESTSVPAFAKMASFLLQYYQIPPEQ</sequence>
<keyword evidence="3" id="KW-1133">Transmembrane helix</keyword>
<dbReference type="PANTHER" id="PTHR30627">
    <property type="entry name" value="PEPTIDOGLYCAN D,D-TRANSPEPTIDASE"/>
    <property type="match status" value="1"/>
</dbReference>
<dbReference type="Proteomes" id="UP000182465">
    <property type="component" value="Unassembled WGS sequence"/>
</dbReference>
<accession>A0A1J4U464</accession>
<comment type="subcellular location">
    <subcellularLocation>
        <location evidence="1">Membrane</location>
    </subcellularLocation>
</comment>
<dbReference type="Pfam" id="PF03717">
    <property type="entry name" value="PBP_dimer"/>
    <property type="match status" value="1"/>
</dbReference>
<dbReference type="EMBL" id="MNVB01000032">
    <property type="protein sequence ID" value="OIO17390.1"/>
    <property type="molecule type" value="Genomic_DNA"/>
</dbReference>
<comment type="caution">
    <text evidence="6">The sequence shown here is derived from an EMBL/GenBank/DDBJ whole genome shotgun (WGS) entry which is preliminary data.</text>
</comment>
<name>A0A1J4U464_9BACT</name>
<evidence type="ECO:0008006" key="8">
    <source>
        <dbReference type="Google" id="ProtNLM"/>
    </source>
</evidence>
<keyword evidence="2 3" id="KW-0472">Membrane</keyword>
<organism evidence="6 7">
    <name type="scientific">Candidatus Kuenenbacteria bacterium CG1_02_38_13</name>
    <dbReference type="NCBI Taxonomy" id="1805235"/>
    <lineage>
        <taxon>Bacteria</taxon>
        <taxon>Candidatus Kueneniibacteriota</taxon>
    </lineage>
</organism>
<evidence type="ECO:0000256" key="2">
    <source>
        <dbReference type="ARBA" id="ARBA00023136"/>
    </source>
</evidence>
<evidence type="ECO:0000313" key="6">
    <source>
        <dbReference type="EMBL" id="OIO17390.1"/>
    </source>
</evidence>
<reference evidence="6 7" key="1">
    <citation type="journal article" date="2016" name="Environ. Microbiol.">
        <title>Genomic resolution of a cold subsurface aquifer community provides metabolic insights for novel microbes adapted to high CO concentrations.</title>
        <authorList>
            <person name="Probst A.J."/>
            <person name="Castelle C.J."/>
            <person name="Singh A."/>
            <person name="Brown C.T."/>
            <person name="Anantharaman K."/>
            <person name="Sharon I."/>
            <person name="Hug L.A."/>
            <person name="Burstein D."/>
            <person name="Emerson J.B."/>
            <person name="Thomas B.C."/>
            <person name="Banfield J.F."/>
        </authorList>
    </citation>
    <scope>NUCLEOTIDE SEQUENCE [LARGE SCALE GENOMIC DNA]</scope>
    <source>
        <strain evidence="6">CG1_02_38_13</strain>
    </source>
</reference>
<dbReference type="InterPro" id="IPR005311">
    <property type="entry name" value="PBP_dimer"/>
</dbReference>
<dbReference type="InterPro" id="IPR050515">
    <property type="entry name" value="Beta-lactam/transpept"/>
</dbReference>
<evidence type="ECO:0000256" key="3">
    <source>
        <dbReference type="SAM" id="Phobius"/>
    </source>
</evidence>
<dbReference type="GO" id="GO:0071555">
    <property type="term" value="P:cell wall organization"/>
    <property type="evidence" value="ECO:0007669"/>
    <property type="project" value="TreeGrafter"/>
</dbReference>
<dbReference type="InterPro" id="IPR012338">
    <property type="entry name" value="Beta-lactam/transpept-like"/>
</dbReference>
<dbReference type="Gene3D" id="3.30.450.330">
    <property type="match status" value="1"/>
</dbReference>